<gene>
    <name evidence="2" type="ORF">BU23DRAFT_575659</name>
</gene>
<dbReference type="OrthoDB" id="10029320at2759"/>
<sequence>MWRVVLTCVIELRFRNAENADIWCKELDEYIGDPSREMYKGPAVTPGIRDDDGWGIFDSISKKKKGKNGRVASRNWDWAEPPAAPEPAPGPEPDIQHETRTLSRTLLWTQFNSRNFLKDSDIKALIL</sequence>
<dbReference type="Proteomes" id="UP000800036">
    <property type="component" value="Unassembled WGS sequence"/>
</dbReference>
<feature type="compositionally biased region" description="Pro residues" evidence="1">
    <location>
        <begin position="82"/>
        <end position="92"/>
    </location>
</feature>
<proteinExistence type="predicted"/>
<organism evidence="2 3">
    <name type="scientific">Bimuria novae-zelandiae CBS 107.79</name>
    <dbReference type="NCBI Taxonomy" id="1447943"/>
    <lineage>
        <taxon>Eukaryota</taxon>
        <taxon>Fungi</taxon>
        <taxon>Dikarya</taxon>
        <taxon>Ascomycota</taxon>
        <taxon>Pezizomycotina</taxon>
        <taxon>Dothideomycetes</taxon>
        <taxon>Pleosporomycetidae</taxon>
        <taxon>Pleosporales</taxon>
        <taxon>Massarineae</taxon>
        <taxon>Didymosphaeriaceae</taxon>
        <taxon>Bimuria</taxon>
    </lineage>
</organism>
<evidence type="ECO:0000313" key="2">
    <source>
        <dbReference type="EMBL" id="KAF1964490.1"/>
    </source>
</evidence>
<evidence type="ECO:0000313" key="3">
    <source>
        <dbReference type="Proteomes" id="UP000800036"/>
    </source>
</evidence>
<reference evidence="2" key="1">
    <citation type="journal article" date="2020" name="Stud. Mycol.">
        <title>101 Dothideomycetes genomes: a test case for predicting lifestyles and emergence of pathogens.</title>
        <authorList>
            <person name="Haridas S."/>
            <person name="Albert R."/>
            <person name="Binder M."/>
            <person name="Bloem J."/>
            <person name="Labutti K."/>
            <person name="Salamov A."/>
            <person name="Andreopoulos B."/>
            <person name="Baker S."/>
            <person name="Barry K."/>
            <person name="Bills G."/>
            <person name="Bluhm B."/>
            <person name="Cannon C."/>
            <person name="Castanera R."/>
            <person name="Culley D."/>
            <person name="Daum C."/>
            <person name="Ezra D."/>
            <person name="Gonzalez J."/>
            <person name="Henrissat B."/>
            <person name="Kuo A."/>
            <person name="Liang C."/>
            <person name="Lipzen A."/>
            <person name="Lutzoni F."/>
            <person name="Magnuson J."/>
            <person name="Mondo S."/>
            <person name="Nolan M."/>
            <person name="Ohm R."/>
            <person name="Pangilinan J."/>
            <person name="Park H.-J."/>
            <person name="Ramirez L."/>
            <person name="Alfaro M."/>
            <person name="Sun H."/>
            <person name="Tritt A."/>
            <person name="Yoshinaga Y."/>
            <person name="Zwiers L.-H."/>
            <person name="Turgeon B."/>
            <person name="Goodwin S."/>
            <person name="Spatafora J."/>
            <person name="Crous P."/>
            <person name="Grigoriev I."/>
        </authorList>
    </citation>
    <scope>NUCLEOTIDE SEQUENCE</scope>
    <source>
        <strain evidence="2">CBS 107.79</strain>
    </source>
</reference>
<evidence type="ECO:0000256" key="1">
    <source>
        <dbReference type="SAM" id="MobiDB-lite"/>
    </source>
</evidence>
<dbReference type="EMBL" id="ML976786">
    <property type="protein sequence ID" value="KAF1964490.1"/>
    <property type="molecule type" value="Genomic_DNA"/>
</dbReference>
<accession>A0A6A5UJH4</accession>
<keyword evidence="3" id="KW-1185">Reference proteome</keyword>
<name>A0A6A5UJH4_9PLEO</name>
<dbReference type="AlphaFoldDB" id="A0A6A5UJH4"/>
<feature type="region of interest" description="Disordered" evidence="1">
    <location>
        <begin position="71"/>
        <end position="98"/>
    </location>
</feature>
<protein>
    <submittedName>
        <fullName evidence="2">Uncharacterized protein</fullName>
    </submittedName>
</protein>